<feature type="compositionally biased region" description="Basic and acidic residues" evidence="1">
    <location>
        <begin position="608"/>
        <end position="617"/>
    </location>
</feature>
<organism evidence="2 3">
    <name type="scientific">Oxyruncus cristatus</name>
    <name type="common">sharpbill</name>
    <dbReference type="NCBI Taxonomy" id="114331"/>
    <lineage>
        <taxon>Eukaryota</taxon>
        <taxon>Metazoa</taxon>
        <taxon>Chordata</taxon>
        <taxon>Craniata</taxon>
        <taxon>Vertebrata</taxon>
        <taxon>Euteleostomi</taxon>
        <taxon>Archelosauria</taxon>
        <taxon>Archosauria</taxon>
        <taxon>Dinosauria</taxon>
        <taxon>Saurischia</taxon>
        <taxon>Theropoda</taxon>
        <taxon>Coelurosauria</taxon>
        <taxon>Aves</taxon>
        <taxon>Neognathae</taxon>
        <taxon>Neoaves</taxon>
        <taxon>Telluraves</taxon>
        <taxon>Australaves</taxon>
        <taxon>Passeriformes</taxon>
        <taxon>Cotingidae</taxon>
        <taxon>Oxyruncus</taxon>
    </lineage>
</organism>
<protein>
    <submittedName>
        <fullName evidence="2">AKNA factor</fullName>
    </submittedName>
</protein>
<evidence type="ECO:0000256" key="1">
    <source>
        <dbReference type="SAM" id="MobiDB-lite"/>
    </source>
</evidence>
<dbReference type="PANTHER" id="PTHR21510:SF15">
    <property type="entry name" value="MICROTUBULE ORGANIZATION PROTEIN AKNA"/>
    <property type="match status" value="1"/>
</dbReference>
<dbReference type="GO" id="GO:0060234">
    <property type="term" value="P:neuroblast delamination"/>
    <property type="evidence" value="ECO:0007669"/>
    <property type="project" value="TreeGrafter"/>
</dbReference>
<feature type="non-terminal residue" evidence="2">
    <location>
        <position position="1"/>
    </location>
</feature>
<feature type="region of interest" description="Disordered" evidence="1">
    <location>
        <begin position="75"/>
        <end position="118"/>
    </location>
</feature>
<dbReference type="InterPro" id="IPR052655">
    <property type="entry name" value="AKNA_Centrosome-Trans_reg"/>
</dbReference>
<proteinExistence type="predicted"/>
<feature type="compositionally biased region" description="Low complexity" evidence="1">
    <location>
        <begin position="75"/>
        <end position="86"/>
    </location>
</feature>
<dbReference type="EMBL" id="VXAY01007088">
    <property type="protein sequence ID" value="NXM36036.1"/>
    <property type="molecule type" value="Genomic_DNA"/>
</dbReference>
<feature type="region of interest" description="Disordered" evidence="1">
    <location>
        <begin position="608"/>
        <end position="647"/>
    </location>
</feature>
<dbReference type="PANTHER" id="PTHR21510">
    <property type="entry name" value="AKNA DOMAIN-CONTAINING PROTEIN"/>
    <property type="match status" value="1"/>
</dbReference>
<dbReference type="Proteomes" id="UP000564466">
    <property type="component" value="Unassembled WGS sequence"/>
</dbReference>
<evidence type="ECO:0000313" key="3">
    <source>
        <dbReference type="Proteomes" id="UP000564466"/>
    </source>
</evidence>
<evidence type="ECO:0000313" key="2">
    <source>
        <dbReference type="EMBL" id="NXM36036.1"/>
    </source>
</evidence>
<dbReference type="AlphaFoldDB" id="A0A7L1AC59"/>
<accession>A0A7L1AC59</accession>
<keyword evidence="3" id="KW-1185">Reference proteome</keyword>
<feature type="compositionally biased region" description="Pro residues" evidence="1">
    <location>
        <begin position="398"/>
        <end position="409"/>
    </location>
</feature>
<feature type="region of interest" description="Disordered" evidence="1">
    <location>
        <begin position="280"/>
        <end position="420"/>
    </location>
</feature>
<feature type="compositionally biased region" description="Low complexity" evidence="1">
    <location>
        <begin position="635"/>
        <end position="647"/>
    </location>
</feature>
<feature type="compositionally biased region" description="Polar residues" evidence="1">
    <location>
        <begin position="497"/>
        <end position="506"/>
    </location>
</feature>
<gene>
    <name evidence="2" type="primary">Akna</name>
    <name evidence="2" type="ORF">OXYCRI_R15806</name>
</gene>
<sequence>SPTGVPSLQDDYHKLLTKYAEAENTIDQLRLGARVSLFSDPPQPSRSLAVGTVGTGCRVMTLSIPQARMAALGTATATASPSPAGGRLIRVSPPAAGPSDRGGSLRPRSPPPPAGGCPSCPGPCCCPGPRLTRALAGQSRRLQAQARPGGAAGGAAGMRLLKDAQDALEREYLRGRQQLPGAAGAFDPDRAVEEEIYRLGLRLEGLKERLEAGGRRQPPLHPALVEGPLGTAGDNEGAMGALPWPLWHKHLRVEEDFGDLLEQYKHFKSLPESLSLEQLSLAGSGSQEEVDAPAAGDGGPGKVPCRTRSLEEGADLETLPLHPPERKAALLPSRGPAKAEGTRGHPSPATSEEPPATAKPHLVAPGPPRAPLSRRSSGTGSAAPQRGPRKVNPLGTPHLPPLPAPPGPAGGPGVLSSDPAVPVPLQEQRIVSPETDSGFVGSEASRVSPPVRTPEHRPPGAGYGPQPLPLPSGAQGHGLSALSAGKRRGAGMGGEASRTTPSQGSSPPRWAESVGSEAGPDAGGDGGEPDPQPRQAPGLVLGSLTAAGCWWWGSGRCGRMVLILPRGPQPRWGRWWLQPRLSVASVPHSQAIRELQQEVWRLRRRLEESLRRSRSYPEGKATPRVAPARRQPVGSAPSSPRDAAPSG</sequence>
<feature type="region of interest" description="Disordered" evidence="1">
    <location>
        <begin position="212"/>
        <end position="236"/>
    </location>
</feature>
<feature type="compositionally biased region" description="Low complexity" evidence="1">
    <location>
        <begin position="97"/>
        <end position="107"/>
    </location>
</feature>
<dbReference type="GO" id="GO:0021849">
    <property type="term" value="P:neuroblast division in subventricular zone"/>
    <property type="evidence" value="ECO:0007669"/>
    <property type="project" value="TreeGrafter"/>
</dbReference>
<feature type="non-terminal residue" evidence="2">
    <location>
        <position position="647"/>
    </location>
</feature>
<comment type="caution">
    <text evidence="2">The sequence shown here is derived from an EMBL/GenBank/DDBJ whole genome shotgun (WGS) entry which is preliminary data.</text>
</comment>
<dbReference type="GO" id="GO:0001837">
    <property type="term" value="P:epithelial to mesenchymal transition"/>
    <property type="evidence" value="ECO:0007669"/>
    <property type="project" value="TreeGrafter"/>
</dbReference>
<feature type="region of interest" description="Disordered" evidence="1">
    <location>
        <begin position="432"/>
        <end position="538"/>
    </location>
</feature>
<reference evidence="2 3" key="1">
    <citation type="submission" date="2019-09" db="EMBL/GenBank/DDBJ databases">
        <title>Bird 10,000 Genomes (B10K) Project - Family phase.</title>
        <authorList>
            <person name="Zhang G."/>
        </authorList>
    </citation>
    <scope>NUCLEOTIDE SEQUENCE [LARGE SCALE GENOMIC DNA]</scope>
    <source>
        <strain evidence="2">B10K-DU-002-07</strain>
        <tissue evidence="2">Muscle</tissue>
    </source>
</reference>
<name>A0A7L1AC59_9PASS</name>
<feature type="compositionally biased region" description="Low complexity" evidence="1">
    <location>
        <begin position="280"/>
        <end position="295"/>
    </location>
</feature>
<dbReference type="GO" id="GO:0005813">
    <property type="term" value="C:centrosome"/>
    <property type="evidence" value="ECO:0007669"/>
    <property type="project" value="TreeGrafter"/>
</dbReference>